<reference evidence="1" key="1">
    <citation type="journal article" date="2014" name="Int. J. Syst. Evol. Microbiol.">
        <title>Complete genome sequence of Corynebacterium casei LMG S-19264T (=DSM 44701T), isolated from a smear-ripened cheese.</title>
        <authorList>
            <consortium name="US DOE Joint Genome Institute (JGI-PGF)"/>
            <person name="Walter F."/>
            <person name="Albersmeier A."/>
            <person name="Kalinowski J."/>
            <person name="Ruckert C."/>
        </authorList>
    </citation>
    <scope>NUCLEOTIDE SEQUENCE</scope>
    <source>
        <strain evidence="1">NBRC 110023</strain>
    </source>
</reference>
<reference evidence="1" key="2">
    <citation type="submission" date="2023-01" db="EMBL/GenBank/DDBJ databases">
        <title>Draft genome sequence of Agaribacter marinus strain NBRC 110023.</title>
        <authorList>
            <person name="Sun Q."/>
            <person name="Mori K."/>
        </authorList>
    </citation>
    <scope>NUCLEOTIDE SEQUENCE</scope>
    <source>
        <strain evidence="1">NBRC 110023</strain>
    </source>
</reference>
<dbReference type="SUPFAM" id="SSF49503">
    <property type="entry name" value="Cupredoxins"/>
    <property type="match status" value="1"/>
</dbReference>
<accession>A0AA37SXK5</accession>
<dbReference type="InterPro" id="IPR015078">
    <property type="entry name" value="DP-EP"/>
</dbReference>
<dbReference type="Pfam" id="PF08985">
    <property type="entry name" value="DP-EP"/>
    <property type="match status" value="1"/>
</dbReference>
<gene>
    <name evidence="1" type="ORF">GCM10007852_04440</name>
</gene>
<organism evidence="1 2">
    <name type="scientific">Agaribacter marinus</name>
    <dbReference type="NCBI Taxonomy" id="1431249"/>
    <lineage>
        <taxon>Bacteria</taxon>
        <taxon>Pseudomonadati</taxon>
        <taxon>Pseudomonadota</taxon>
        <taxon>Gammaproteobacteria</taxon>
        <taxon>Alteromonadales</taxon>
        <taxon>Alteromonadaceae</taxon>
        <taxon>Agaribacter</taxon>
    </lineage>
</organism>
<evidence type="ECO:0008006" key="3">
    <source>
        <dbReference type="Google" id="ProtNLM"/>
    </source>
</evidence>
<proteinExistence type="predicted"/>
<dbReference type="InterPro" id="IPR008972">
    <property type="entry name" value="Cupredoxin"/>
</dbReference>
<dbReference type="Gene3D" id="2.60.40.420">
    <property type="entry name" value="Cupredoxins - blue copper proteins"/>
    <property type="match status" value="1"/>
</dbReference>
<dbReference type="AlphaFoldDB" id="A0AA37SXK5"/>
<evidence type="ECO:0000313" key="2">
    <source>
        <dbReference type="Proteomes" id="UP001156601"/>
    </source>
</evidence>
<comment type="caution">
    <text evidence="1">The sequence shown here is derived from an EMBL/GenBank/DDBJ whole genome shotgun (WGS) entry which is preliminary data.</text>
</comment>
<dbReference type="EMBL" id="BSOT01000005">
    <property type="protein sequence ID" value="GLR69536.1"/>
    <property type="molecule type" value="Genomic_DNA"/>
</dbReference>
<dbReference type="Proteomes" id="UP001156601">
    <property type="component" value="Unassembled WGS sequence"/>
</dbReference>
<name>A0AA37SXK5_9ALTE</name>
<dbReference type="RefSeq" id="WP_284215863.1">
    <property type="nucleotide sequence ID" value="NZ_BSOT01000005.1"/>
</dbReference>
<keyword evidence="2" id="KW-1185">Reference proteome</keyword>
<sequence>MSKILFNTTIETSITPPIFTFYNEDSIATNGSVEVECGKKAQIIYTLDTPGYFFTQPVITNNFNNDICYTIENKGETLVITFHPETDHEDIGLQLVVQNTSTGQKYASPDPRIRANPNG</sequence>
<evidence type="ECO:0000313" key="1">
    <source>
        <dbReference type="EMBL" id="GLR69536.1"/>
    </source>
</evidence>
<protein>
    <recommendedName>
        <fullName evidence="3">DP-EP family protein</fullName>
    </recommendedName>
</protein>